<name>A0A1J1HHY3_9DIPT</name>
<evidence type="ECO:0000256" key="2">
    <source>
        <dbReference type="SAM" id="SignalP"/>
    </source>
</evidence>
<protein>
    <submittedName>
        <fullName evidence="3">CLUMA_CG000970, isoform A</fullName>
    </submittedName>
</protein>
<sequence length="177" mass="20552">MFVIKMIAFAYIVSCINAEPPRRRSSFRQFARQEVEEQPESSQGYNYDPPAGERLRLPVPVRFRQFARQEDQASNGYDYPKPTDSYGPPEEETTEDVEEITTEEPTDEPTTINSDAEELRSLQATQFRRKNSKLIRSQKLQAFNGARQVAPISAQPVYYIQYSDADLVEPQYYYVFK</sequence>
<feature type="compositionally biased region" description="Acidic residues" evidence="1">
    <location>
        <begin position="89"/>
        <end position="107"/>
    </location>
</feature>
<evidence type="ECO:0000256" key="1">
    <source>
        <dbReference type="SAM" id="MobiDB-lite"/>
    </source>
</evidence>
<dbReference type="AlphaFoldDB" id="A0A1J1HHY3"/>
<organism evidence="3 4">
    <name type="scientific">Clunio marinus</name>
    <dbReference type="NCBI Taxonomy" id="568069"/>
    <lineage>
        <taxon>Eukaryota</taxon>
        <taxon>Metazoa</taxon>
        <taxon>Ecdysozoa</taxon>
        <taxon>Arthropoda</taxon>
        <taxon>Hexapoda</taxon>
        <taxon>Insecta</taxon>
        <taxon>Pterygota</taxon>
        <taxon>Neoptera</taxon>
        <taxon>Endopterygota</taxon>
        <taxon>Diptera</taxon>
        <taxon>Nematocera</taxon>
        <taxon>Chironomoidea</taxon>
        <taxon>Chironomidae</taxon>
        <taxon>Clunio</taxon>
    </lineage>
</organism>
<proteinExistence type="predicted"/>
<keyword evidence="2" id="KW-0732">Signal</keyword>
<evidence type="ECO:0000313" key="3">
    <source>
        <dbReference type="EMBL" id="CRK87162.1"/>
    </source>
</evidence>
<feature type="chain" id="PRO_5012068600" evidence="2">
    <location>
        <begin position="19"/>
        <end position="177"/>
    </location>
</feature>
<keyword evidence="4" id="KW-1185">Reference proteome</keyword>
<dbReference type="Proteomes" id="UP000183832">
    <property type="component" value="Unassembled WGS sequence"/>
</dbReference>
<gene>
    <name evidence="3" type="ORF">CLUMA_CG000970</name>
</gene>
<feature type="region of interest" description="Disordered" evidence="1">
    <location>
        <begin position="68"/>
        <end position="115"/>
    </location>
</feature>
<accession>A0A1J1HHY3</accession>
<feature type="region of interest" description="Disordered" evidence="1">
    <location>
        <begin position="27"/>
        <end position="54"/>
    </location>
</feature>
<feature type="signal peptide" evidence="2">
    <location>
        <begin position="1"/>
        <end position="18"/>
    </location>
</feature>
<dbReference type="EMBL" id="CVRI01000004">
    <property type="protein sequence ID" value="CRK87162.1"/>
    <property type="molecule type" value="Genomic_DNA"/>
</dbReference>
<evidence type="ECO:0000313" key="4">
    <source>
        <dbReference type="Proteomes" id="UP000183832"/>
    </source>
</evidence>
<reference evidence="3 4" key="1">
    <citation type="submission" date="2015-04" db="EMBL/GenBank/DDBJ databases">
        <authorList>
            <person name="Syromyatnikov M.Y."/>
            <person name="Popov V.N."/>
        </authorList>
    </citation>
    <scope>NUCLEOTIDE SEQUENCE [LARGE SCALE GENOMIC DNA]</scope>
</reference>